<dbReference type="EMBL" id="OZ035840">
    <property type="protein sequence ID" value="CAL1587302.1"/>
    <property type="molecule type" value="Genomic_DNA"/>
</dbReference>
<dbReference type="Proteomes" id="UP001497482">
    <property type="component" value="Chromosome 18"/>
</dbReference>
<dbReference type="AlphaFoldDB" id="A0AAV2KGI2"/>
<keyword evidence="2" id="KW-1185">Reference proteome</keyword>
<reference evidence="1 2" key="1">
    <citation type="submission" date="2024-04" db="EMBL/GenBank/DDBJ databases">
        <authorList>
            <person name="Waldvogel A.-M."/>
            <person name="Schoenle A."/>
        </authorList>
    </citation>
    <scope>NUCLEOTIDE SEQUENCE [LARGE SCALE GENOMIC DNA]</scope>
</reference>
<evidence type="ECO:0000313" key="1">
    <source>
        <dbReference type="EMBL" id="CAL1587302.1"/>
    </source>
</evidence>
<evidence type="ECO:0000313" key="2">
    <source>
        <dbReference type="Proteomes" id="UP001497482"/>
    </source>
</evidence>
<protein>
    <submittedName>
        <fullName evidence="1">Uncharacterized protein</fullName>
    </submittedName>
</protein>
<accession>A0AAV2KGI2</accession>
<name>A0AAV2KGI2_KNICA</name>
<proteinExistence type="predicted"/>
<gene>
    <name evidence="1" type="ORF">KC01_LOCUS17269</name>
</gene>
<organism evidence="1 2">
    <name type="scientific">Knipowitschia caucasica</name>
    <name type="common">Caucasian dwarf goby</name>
    <name type="synonym">Pomatoschistus caucasicus</name>
    <dbReference type="NCBI Taxonomy" id="637954"/>
    <lineage>
        <taxon>Eukaryota</taxon>
        <taxon>Metazoa</taxon>
        <taxon>Chordata</taxon>
        <taxon>Craniata</taxon>
        <taxon>Vertebrata</taxon>
        <taxon>Euteleostomi</taxon>
        <taxon>Actinopterygii</taxon>
        <taxon>Neopterygii</taxon>
        <taxon>Teleostei</taxon>
        <taxon>Neoteleostei</taxon>
        <taxon>Acanthomorphata</taxon>
        <taxon>Gobiaria</taxon>
        <taxon>Gobiiformes</taxon>
        <taxon>Gobioidei</taxon>
        <taxon>Gobiidae</taxon>
        <taxon>Gobiinae</taxon>
        <taxon>Knipowitschia</taxon>
    </lineage>
</organism>
<sequence length="107" mass="11972">MQNHDTCWSDMNIAPSAVPFVSTRGLRCVVMTLHTSLPPSSLQLHQKVRVHRQTSVLRRFSKCIVGSLLAHVFQGSDGHDVITCDITCFASVKRCSEREAEMETVFP</sequence>